<keyword evidence="4" id="KW-1185">Reference proteome</keyword>
<feature type="transmembrane region" description="Helical" evidence="2">
    <location>
        <begin position="6"/>
        <end position="27"/>
    </location>
</feature>
<dbReference type="InterPro" id="IPR019286">
    <property type="entry name" value="DUF2339_TM"/>
</dbReference>
<feature type="transmembrane region" description="Helical" evidence="2">
    <location>
        <begin position="745"/>
        <end position="763"/>
    </location>
</feature>
<protein>
    <submittedName>
        <fullName evidence="3">DUF2339 domain-containing protein</fullName>
    </submittedName>
</protein>
<feature type="transmembrane region" description="Helical" evidence="2">
    <location>
        <begin position="199"/>
        <end position="217"/>
    </location>
</feature>
<name>A0ABS3EAI7_9GAMM</name>
<dbReference type="Proteomes" id="UP000664293">
    <property type="component" value="Unassembled WGS sequence"/>
</dbReference>
<comment type="caution">
    <text evidence="3">The sequence shown here is derived from an EMBL/GenBank/DDBJ whole genome shotgun (WGS) entry which is preliminary data.</text>
</comment>
<dbReference type="PIRSF" id="PIRSF035905">
    <property type="entry name" value="UCP035905_mp"/>
    <property type="match status" value="1"/>
</dbReference>
<proteinExistence type="predicted"/>
<feature type="transmembrane region" description="Helical" evidence="2">
    <location>
        <begin position="475"/>
        <end position="496"/>
    </location>
</feature>
<feature type="transmembrane region" description="Helical" evidence="2">
    <location>
        <begin position="610"/>
        <end position="630"/>
    </location>
</feature>
<feature type="transmembrane region" description="Helical" evidence="2">
    <location>
        <begin position="502"/>
        <end position="521"/>
    </location>
</feature>
<feature type="region of interest" description="Disordered" evidence="1">
    <location>
        <begin position="53"/>
        <end position="87"/>
    </location>
</feature>
<organism evidence="3 4">
    <name type="scientific">Microbulbifer salipaludis</name>
    <dbReference type="NCBI Taxonomy" id="187980"/>
    <lineage>
        <taxon>Bacteria</taxon>
        <taxon>Pseudomonadati</taxon>
        <taxon>Pseudomonadota</taxon>
        <taxon>Gammaproteobacteria</taxon>
        <taxon>Cellvibrionales</taxon>
        <taxon>Microbulbiferaceae</taxon>
        <taxon>Microbulbifer</taxon>
    </lineage>
</organism>
<feature type="transmembrane region" description="Helical" evidence="2">
    <location>
        <begin position="838"/>
        <end position="857"/>
    </location>
</feature>
<feature type="compositionally biased region" description="Pro residues" evidence="1">
    <location>
        <begin position="67"/>
        <end position="77"/>
    </location>
</feature>
<feature type="transmembrane region" description="Helical" evidence="2">
    <location>
        <begin position="714"/>
        <end position="733"/>
    </location>
</feature>
<feature type="transmembrane region" description="Helical" evidence="2">
    <location>
        <begin position="223"/>
        <end position="242"/>
    </location>
</feature>
<dbReference type="EMBL" id="JAEKJR010000003">
    <property type="protein sequence ID" value="MBN8432317.1"/>
    <property type="molecule type" value="Genomic_DNA"/>
</dbReference>
<evidence type="ECO:0000256" key="2">
    <source>
        <dbReference type="SAM" id="Phobius"/>
    </source>
</evidence>
<sequence>MENIVLLGVLLVLTVIVGAFMGIFAFAEVKSLRGEVRRLRAMIESLQAAGLTVEPHGPGKAASSPSSTPPAPVPPAEAPARTQMPDAVPDEVPTNVSEIPNKVPNAVPPVAAARTGAPPRPAVAVRRTQFWVRVQENWMVWLGGACVALAGVFLARYGIEQGLLGPRVRVAAGLLTALALYVAAEVLRRKTGGSHPTFAALAGGGAITAFAAILSALHLYDLMAPGLAFGLLAVVALVTLWLARLHGPVLAVIGMLGAYGVPALVSSGSGNVLGAMLYALIISVSVLLLLRHVYRNWLWLGVLAGALAWWLISLLGHQADDWRGLYLAALAYLLLAVVPGDWLLTGEDPQSAGGPAAKITPLVLPSLLVLALAQCLSILREGFQPEAIWAWSPLALVILWAARRRGNLALLPWVLLVGQLVAWLATRLDFSGAQGVRLLPLPTEQQGGFLLYLLLNAVLFAGFALFNYRHGLARYWWASLAVMAPLLSLLVGYLLAESFLPVYWWCLYAAVFGGVFMYLGARGATQHWHKGMVVWLFIAAHFAYSLAACLWLQQASLTLALALQAVSLAWVIRRFAVPALGWLLKAVLLLVVVRLTLNPWLLSYADDTHWSLWTYGGAALCAWLAARILARAAERGVYQSTADWSEVAAWHLLVLALWAESRYWLYDGNAFAAHYSFTEAVINLWLFTGLGLVYYRKSLIADRLARWYDGYGRLLMLAGLVNYGKILFATATSDPWVWRDIDPRPLVNMLLPAFGGAALLALLVSRFYLPGARRLAGLVAAVAAFVWVSLEVRHLWQGDIRLDTPAHTGELYTYSAVWLALAVTGILLGSWKRWRSCYQGGMAVLALVIVKLFLVDMSGLEGLLRVASFMGMGLALLGIAYLHQRLGGKSASQVQ</sequence>
<feature type="transmembrane region" description="Helical" evidence="2">
    <location>
        <begin position="385"/>
        <end position="402"/>
    </location>
</feature>
<gene>
    <name evidence="3" type="ORF">JF535_15835</name>
</gene>
<evidence type="ECO:0000313" key="4">
    <source>
        <dbReference type="Proteomes" id="UP000664293"/>
    </source>
</evidence>
<feature type="transmembrane region" description="Helical" evidence="2">
    <location>
        <begin position="409"/>
        <end position="428"/>
    </location>
</feature>
<feature type="transmembrane region" description="Helical" evidence="2">
    <location>
        <begin position="811"/>
        <end position="831"/>
    </location>
</feature>
<dbReference type="Pfam" id="PF10101">
    <property type="entry name" value="DUF2339"/>
    <property type="match status" value="1"/>
</dbReference>
<feature type="transmembrane region" description="Helical" evidence="2">
    <location>
        <begin position="138"/>
        <end position="158"/>
    </location>
</feature>
<evidence type="ECO:0000256" key="1">
    <source>
        <dbReference type="SAM" id="MobiDB-lite"/>
    </source>
</evidence>
<keyword evidence="2" id="KW-0472">Membrane</keyword>
<feature type="transmembrane region" description="Helical" evidence="2">
    <location>
        <begin position="249"/>
        <end position="266"/>
    </location>
</feature>
<keyword evidence="2" id="KW-1133">Transmembrane helix</keyword>
<accession>A0ABS3EAI7</accession>
<feature type="transmembrane region" description="Helical" evidence="2">
    <location>
        <begin position="356"/>
        <end position="379"/>
    </location>
</feature>
<evidence type="ECO:0000313" key="3">
    <source>
        <dbReference type="EMBL" id="MBN8432317.1"/>
    </source>
</evidence>
<keyword evidence="2" id="KW-0812">Transmembrane</keyword>
<feature type="transmembrane region" description="Helical" evidence="2">
    <location>
        <begin position="671"/>
        <end position="694"/>
    </location>
</feature>
<feature type="transmembrane region" description="Helical" evidence="2">
    <location>
        <begin position="297"/>
        <end position="319"/>
    </location>
</feature>
<dbReference type="InterPro" id="IPR014600">
    <property type="entry name" value="UCP035905_mem"/>
</dbReference>
<feature type="transmembrane region" description="Helical" evidence="2">
    <location>
        <begin position="170"/>
        <end position="187"/>
    </location>
</feature>
<dbReference type="PANTHER" id="PTHR38434">
    <property type="entry name" value="BLL2549 PROTEIN"/>
    <property type="match status" value="1"/>
</dbReference>
<feature type="transmembrane region" description="Helical" evidence="2">
    <location>
        <begin position="325"/>
        <end position="344"/>
    </location>
</feature>
<feature type="transmembrane region" description="Helical" evidence="2">
    <location>
        <begin position="775"/>
        <end position="796"/>
    </location>
</feature>
<feature type="transmembrane region" description="Helical" evidence="2">
    <location>
        <begin position="583"/>
        <end position="604"/>
    </location>
</feature>
<dbReference type="RefSeq" id="WP_207004075.1">
    <property type="nucleotide sequence ID" value="NZ_JAEKJR010000003.1"/>
</dbReference>
<feature type="transmembrane region" description="Helical" evidence="2">
    <location>
        <begin position="533"/>
        <end position="553"/>
    </location>
</feature>
<feature type="transmembrane region" description="Helical" evidence="2">
    <location>
        <begin position="272"/>
        <end position="290"/>
    </location>
</feature>
<feature type="transmembrane region" description="Helical" evidence="2">
    <location>
        <begin position="448"/>
        <end position="468"/>
    </location>
</feature>
<dbReference type="PANTHER" id="PTHR38434:SF1">
    <property type="entry name" value="BLL2549 PROTEIN"/>
    <property type="match status" value="1"/>
</dbReference>
<feature type="transmembrane region" description="Helical" evidence="2">
    <location>
        <begin position="863"/>
        <end position="882"/>
    </location>
</feature>
<reference evidence="3 4" key="1">
    <citation type="submission" date="2020-12" db="EMBL/GenBank/DDBJ databases">
        <title>Oil enriched cultivation method for isolating marine PHA-producing bacteria.</title>
        <authorList>
            <person name="Zheng W."/>
            <person name="Yu S."/>
            <person name="Huang Y."/>
        </authorList>
    </citation>
    <scope>NUCLEOTIDE SEQUENCE [LARGE SCALE GENOMIC DNA]</scope>
    <source>
        <strain evidence="3 4">SN0-2</strain>
    </source>
</reference>